<reference evidence="1 2" key="1">
    <citation type="submission" date="2017-07" db="EMBL/GenBank/DDBJ databases">
        <title>Recovery of genomes from metagenomes via a dereplication, aggregation, and scoring strategy.</title>
        <authorList>
            <person name="Sieber C.M."/>
            <person name="Probst A.J."/>
            <person name="Sharrar A."/>
            <person name="Thomas B.C."/>
            <person name="Hess M."/>
            <person name="Tringe S.G."/>
            <person name="Banfield J.F."/>
        </authorList>
    </citation>
    <scope>NUCLEOTIDE SEQUENCE [LARGE SCALE GENOMIC DNA]</scope>
    <source>
        <strain evidence="1">JGI_Cruoil_03_44_89</strain>
    </source>
</reference>
<comment type="caution">
    <text evidence="1">The sequence shown here is derived from an EMBL/GenBank/DDBJ whole genome shotgun (WGS) entry which is preliminary data.</text>
</comment>
<evidence type="ECO:0000313" key="2">
    <source>
        <dbReference type="Proteomes" id="UP000215215"/>
    </source>
</evidence>
<organism evidence="1 2">
    <name type="scientific">candidate division WOR-3 bacterium JGI_Cruoil_03_44_89</name>
    <dbReference type="NCBI Taxonomy" id="1973748"/>
    <lineage>
        <taxon>Bacteria</taxon>
        <taxon>Bacteria division WOR-3</taxon>
    </lineage>
</organism>
<name>A0A235BTK2_UNCW3</name>
<sequence length="431" mass="49237">MGMLGSFWGWVAGNRCEYPAGSNCDYFDAFELVLGGVNANGDTCVSAGWFFGADPWHELWPSDSVWDTIWVNPEVESLPWADEIPRDLPSSEENFLCHCSDEDTLPHMILHRAMGIDVYQCSYSWADSATEDMLFFEFYMKNASEDTIHDFWIGFQCNLQTGDLDSVTGSIWDRRHKISQDDCSWYDETRRVAVCADAPGGEDGTMENVVGWTVINAPDINNKEFTFKAARDWDYGVEEERPDEWAYKIMTLGEIDPPEETRNKVGDCQWALAFGPYTFEPDSMIVIACAMVGGEDEYELYENVETAHYYYEHLGVEEQLPDTSNLPEIKLFQNFPNPFAHSTIIKYQITGPIGRKPDFHNLHSKVSLRIYDTSGRFVRTLIDGPITYYKIPTTIIWDGRDDFGRKVPSGIYLCKLQVDRLTSTKKLVVIQ</sequence>
<dbReference type="Proteomes" id="UP000215215">
    <property type="component" value="Unassembled WGS sequence"/>
</dbReference>
<accession>A0A235BTK2</accession>
<dbReference type="AlphaFoldDB" id="A0A235BTK2"/>
<gene>
    <name evidence="1" type="ORF">CH333_04885</name>
</gene>
<evidence type="ECO:0000313" key="1">
    <source>
        <dbReference type="EMBL" id="OYD15793.1"/>
    </source>
</evidence>
<evidence type="ECO:0008006" key="3">
    <source>
        <dbReference type="Google" id="ProtNLM"/>
    </source>
</evidence>
<dbReference type="EMBL" id="NOZQ01000102">
    <property type="protein sequence ID" value="OYD15793.1"/>
    <property type="molecule type" value="Genomic_DNA"/>
</dbReference>
<dbReference type="Gene3D" id="2.60.40.4070">
    <property type="match status" value="1"/>
</dbReference>
<proteinExistence type="predicted"/>
<protein>
    <recommendedName>
        <fullName evidence="3">FlgD Ig-like domain-containing protein</fullName>
    </recommendedName>
</protein>